<dbReference type="Proteomes" id="UP001595548">
    <property type="component" value="Unassembled WGS sequence"/>
</dbReference>
<dbReference type="Pfam" id="PF05721">
    <property type="entry name" value="PhyH"/>
    <property type="match status" value="1"/>
</dbReference>
<evidence type="ECO:0000256" key="1">
    <source>
        <dbReference type="ARBA" id="ARBA00001954"/>
    </source>
</evidence>
<gene>
    <name evidence="4" type="ORF">ACFOEB_04330</name>
</gene>
<dbReference type="SUPFAM" id="SSF51197">
    <property type="entry name" value="Clavaminate synthase-like"/>
    <property type="match status" value="1"/>
</dbReference>
<evidence type="ECO:0000313" key="4">
    <source>
        <dbReference type="EMBL" id="MFC3154421.1"/>
    </source>
</evidence>
<dbReference type="RefSeq" id="WP_382414660.1">
    <property type="nucleotide sequence ID" value="NZ_AP031500.1"/>
</dbReference>
<evidence type="ECO:0000313" key="5">
    <source>
        <dbReference type="Proteomes" id="UP001595548"/>
    </source>
</evidence>
<keyword evidence="2" id="KW-0560">Oxidoreductase</keyword>
<organism evidence="4 5">
    <name type="scientific">Gilvimarinus japonicus</name>
    <dbReference type="NCBI Taxonomy" id="1796469"/>
    <lineage>
        <taxon>Bacteria</taxon>
        <taxon>Pseudomonadati</taxon>
        <taxon>Pseudomonadota</taxon>
        <taxon>Gammaproteobacteria</taxon>
        <taxon>Cellvibrionales</taxon>
        <taxon>Cellvibrionaceae</taxon>
        <taxon>Gilvimarinus</taxon>
    </lineage>
</organism>
<accession>A0ABV7HSE1</accession>
<protein>
    <submittedName>
        <fullName evidence="4">Phytanoyl-CoA dioxygenase family protein</fullName>
    </submittedName>
</protein>
<name>A0ABV7HSE1_9GAMM</name>
<dbReference type="PANTHER" id="PTHR20883">
    <property type="entry name" value="PHYTANOYL-COA DIOXYGENASE DOMAIN CONTAINING 1"/>
    <property type="match status" value="1"/>
</dbReference>
<keyword evidence="2" id="KW-0479">Metal-binding</keyword>
<dbReference type="Gene3D" id="2.60.120.620">
    <property type="entry name" value="q2cbj1_9rhob like domain"/>
    <property type="match status" value="1"/>
</dbReference>
<dbReference type="PANTHER" id="PTHR20883:SF48">
    <property type="entry name" value="ECTOINE DIOXYGENASE"/>
    <property type="match status" value="1"/>
</dbReference>
<proteinExistence type="inferred from homology"/>
<comment type="similarity">
    <text evidence="2">Belongs to the iron/ascorbate-dependent oxidoreductase family.</text>
</comment>
<keyword evidence="5" id="KW-1185">Reference proteome</keyword>
<dbReference type="PROSITE" id="PS51471">
    <property type="entry name" value="FE2OG_OXY"/>
    <property type="match status" value="1"/>
</dbReference>
<evidence type="ECO:0000256" key="2">
    <source>
        <dbReference type="RuleBase" id="RU003682"/>
    </source>
</evidence>
<dbReference type="InterPro" id="IPR008775">
    <property type="entry name" value="Phytyl_CoA_dOase-like"/>
</dbReference>
<dbReference type="EMBL" id="JBHRTL010000004">
    <property type="protein sequence ID" value="MFC3154421.1"/>
    <property type="molecule type" value="Genomic_DNA"/>
</dbReference>
<dbReference type="InterPro" id="IPR005123">
    <property type="entry name" value="Oxoglu/Fe-dep_dioxygenase_dom"/>
</dbReference>
<dbReference type="GO" id="GO:0051213">
    <property type="term" value="F:dioxygenase activity"/>
    <property type="evidence" value="ECO:0007669"/>
    <property type="project" value="UniProtKB-KW"/>
</dbReference>
<comment type="caution">
    <text evidence="4">The sequence shown here is derived from an EMBL/GenBank/DDBJ whole genome shotgun (WGS) entry which is preliminary data.</text>
</comment>
<comment type="cofactor">
    <cofactor evidence="1">
        <name>Fe(2+)</name>
        <dbReference type="ChEBI" id="CHEBI:29033"/>
    </cofactor>
</comment>
<feature type="domain" description="Fe2OG dioxygenase" evidence="3">
    <location>
        <begin position="96"/>
        <end position="208"/>
    </location>
</feature>
<keyword evidence="2" id="KW-0408">Iron</keyword>
<keyword evidence="4" id="KW-0223">Dioxygenase</keyword>
<reference evidence="5" key="1">
    <citation type="journal article" date="2019" name="Int. J. Syst. Evol. Microbiol.">
        <title>The Global Catalogue of Microorganisms (GCM) 10K type strain sequencing project: providing services to taxonomists for standard genome sequencing and annotation.</title>
        <authorList>
            <consortium name="The Broad Institute Genomics Platform"/>
            <consortium name="The Broad Institute Genome Sequencing Center for Infectious Disease"/>
            <person name="Wu L."/>
            <person name="Ma J."/>
        </authorList>
    </citation>
    <scope>NUCLEOTIDE SEQUENCE [LARGE SCALE GENOMIC DNA]</scope>
    <source>
        <strain evidence="5">KCTC 52141</strain>
    </source>
</reference>
<evidence type="ECO:0000259" key="3">
    <source>
        <dbReference type="PROSITE" id="PS51471"/>
    </source>
</evidence>
<sequence>MTALNYQNLARQFWRDGYLVIEDFFDLTLMGCYQQLIVEHFGSSPEFLHTDEFLQKSATEVIPWFPQKEGVDEFDAVENDHRLKALTEAILGEGWYHLYCMTMFSRQGTKGQAWHQDCDPEEDENRFNVNRLVYTADITPEIGGQTLVVPGSHRRGTITVGDVNEEFSDQVVLSPTKGTLVLLHGHTWHRVRPVTGGYRVSTNYRCCPKGTPEGITDVCVYRNMRYQFATSSVIEDRLLRNAY</sequence>